<feature type="non-terminal residue" evidence="2">
    <location>
        <position position="1"/>
    </location>
</feature>
<dbReference type="STRING" id="1051891.A0A0C3LDQ2"/>
<dbReference type="OrthoDB" id="2804062at2759"/>
<name>A0A0C3LDQ2_9AGAM</name>
<feature type="domain" description="CxC2-like cysteine cluster KDZ transposase-associated" evidence="1">
    <location>
        <begin position="67"/>
        <end position="171"/>
    </location>
</feature>
<dbReference type="HOGENOM" id="CLU_003703_1_0_1"/>
<dbReference type="AlphaFoldDB" id="A0A0C3LDQ2"/>
<evidence type="ECO:0000313" key="2">
    <source>
        <dbReference type="EMBL" id="KIO32073.1"/>
    </source>
</evidence>
<organism evidence="2 3">
    <name type="scientific">Tulasnella calospora MUT 4182</name>
    <dbReference type="NCBI Taxonomy" id="1051891"/>
    <lineage>
        <taxon>Eukaryota</taxon>
        <taxon>Fungi</taxon>
        <taxon>Dikarya</taxon>
        <taxon>Basidiomycota</taxon>
        <taxon>Agaricomycotina</taxon>
        <taxon>Agaricomycetes</taxon>
        <taxon>Cantharellales</taxon>
        <taxon>Tulasnellaceae</taxon>
        <taxon>Tulasnella</taxon>
    </lineage>
</organism>
<protein>
    <recommendedName>
        <fullName evidence="1">CxC2-like cysteine cluster KDZ transposase-associated domain-containing protein</fullName>
    </recommendedName>
</protein>
<dbReference type="EMBL" id="KN822957">
    <property type="protein sequence ID" value="KIO32073.1"/>
    <property type="molecule type" value="Genomic_DNA"/>
</dbReference>
<proteinExistence type="predicted"/>
<accession>A0A0C3LDQ2</accession>
<dbReference type="InterPro" id="IPR041457">
    <property type="entry name" value="CxC2_KDZ-assoc"/>
</dbReference>
<keyword evidence="3" id="KW-1185">Reference proteome</keyword>
<reference evidence="3" key="2">
    <citation type="submission" date="2015-01" db="EMBL/GenBank/DDBJ databases">
        <title>Evolutionary Origins and Diversification of the Mycorrhizal Mutualists.</title>
        <authorList>
            <consortium name="DOE Joint Genome Institute"/>
            <consortium name="Mycorrhizal Genomics Consortium"/>
            <person name="Kohler A."/>
            <person name="Kuo A."/>
            <person name="Nagy L.G."/>
            <person name="Floudas D."/>
            <person name="Copeland A."/>
            <person name="Barry K.W."/>
            <person name="Cichocki N."/>
            <person name="Veneault-Fourrey C."/>
            <person name="LaButti K."/>
            <person name="Lindquist E.A."/>
            <person name="Lipzen A."/>
            <person name="Lundell T."/>
            <person name="Morin E."/>
            <person name="Murat C."/>
            <person name="Riley R."/>
            <person name="Ohm R."/>
            <person name="Sun H."/>
            <person name="Tunlid A."/>
            <person name="Henrissat B."/>
            <person name="Grigoriev I.V."/>
            <person name="Hibbett D.S."/>
            <person name="Martin F."/>
        </authorList>
    </citation>
    <scope>NUCLEOTIDE SEQUENCE [LARGE SCALE GENOMIC DNA]</scope>
    <source>
        <strain evidence="3">MUT 4182</strain>
    </source>
</reference>
<reference evidence="2 3" key="1">
    <citation type="submission" date="2014-04" db="EMBL/GenBank/DDBJ databases">
        <authorList>
            <consortium name="DOE Joint Genome Institute"/>
            <person name="Kuo A."/>
            <person name="Girlanda M."/>
            <person name="Perotto S."/>
            <person name="Kohler A."/>
            <person name="Nagy L.G."/>
            <person name="Floudas D."/>
            <person name="Copeland A."/>
            <person name="Barry K.W."/>
            <person name="Cichocki N."/>
            <person name="Veneault-Fourrey C."/>
            <person name="LaButti K."/>
            <person name="Lindquist E.A."/>
            <person name="Lipzen A."/>
            <person name="Lundell T."/>
            <person name="Morin E."/>
            <person name="Murat C."/>
            <person name="Sun H."/>
            <person name="Tunlid A."/>
            <person name="Henrissat B."/>
            <person name="Grigoriev I.V."/>
            <person name="Hibbett D.S."/>
            <person name="Martin F."/>
            <person name="Nordberg H.P."/>
            <person name="Cantor M.N."/>
            <person name="Hua S.X."/>
        </authorList>
    </citation>
    <scope>NUCLEOTIDE SEQUENCE [LARGE SCALE GENOMIC DNA]</scope>
    <source>
        <strain evidence="2 3">MUT 4182</strain>
    </source>
</reference>
<dbReference type="Proteomes" id="UP000054248">
    <property type="component" value="Unassembled WGS sequence"/>
</dbReference>
<sequence>GEIQLWRCSSCFGGRVLCTSCIVTSHQYNPLHNVYGYIHPAAALARMSNRWSCSLPNDFGYFKRLSLQEAGLQVGLGHDGDLCPKTSPNDSFNMTIVHTNGQHSVTFRECSCEDKERWQLLLEYNIFPATEQHPQTGFTIEILEHQKTFSLRGKTSLYEYYQALLDLTNSAEGRATKAYSNAYDQLRGGSRQFRCLDMHMRAGRPDATAPLTAGELCIRCPACPQPGVNLPPNWEHDPLK</sequence>
<dbReference type="Pfam" id="PF18803">
    <property type="entry name" value="CxC2"/>
    <property type="match status" value="1"/>
</dbReference>
<evidence type="ECO:0000313" key="3">
    <source>
        <dbReference type="Proteomes" id="UP000054248"/>
    </source>
</evidence>
<gene>
    <name evidence="2" type="ORF">M407DRAFT_67161</name>
</gene>
<evidence type="ECO:0000259" key="1">
    <source>
        <dbReference type="Pfam" id="PF18803"/>
    </source>
</evidence>